<dbReference type="InterPro" id="IPR027417">
    <property type="entry name" value="P-loop_NTPase"/>
</dbReference>
<comment type="similarity">
    <text evidence="1">Belongs to the ABC transporter superfamily.</text>
</comment>
<dbReference type="GO" id="GO:0016887">
    <property type="term" value="F:ATP hydrolysis activity"/>
    <property type="evidence" value="ECO:0007669"/>
    <property type="project" value="InterPro"/>
</dbReference>
<sequence length="304" mass="33393">MPVLSAQRLRKVYRDKKIEVPAVRDVSLVLSAGEVLAFLGPNGAGKTTTIKMIAGLILPDAGQVQIVGRDPHRDSRALRSLGAVLEGNRNLYWRLTCEENLEYFGVLRGLSRRVAHQRGKALLERFGLTEKRKTVVQALSRGMQQKLAIAVSLIHDPQLLLLDEPTLGLDVEATQAVKALVREIAAEGRAILLTTHQLDIAEELSDRVAIIRQGEIVAEEATPELIRQFSGSAYHIELESPLTGDRLQKIDALGVLVQGCTLTVPDSSLLYPVLDILNPLPLLSITRDEASLTDIFLKLTRLKA</sequence>
<evidence type="ECO:0000256" key="1">
    <source>
        <dbReference type="ARBA" id="ARBA00005417"/>
    </source>
</evidence>
<dbReference type="CDD" id="cd03230">
    <property type="entry name" value="ABC_DR_subfamily_A"/>
    <property type="match status" value="1"/>
</dbReference>
<proteinExistence type="inferred from homology"/>
<dbReference type="Pfam" id="PF00005">
    <property type="entry name" value="ABC_tran"/>
    <property type="match status" value="1"/>
</dbReference>
<dbReference type="KEGG" id="theu:HPC62_13030"/>
<evidence type="ECO:0000313" key="7">
    <source>
        <dbReference type="Proteomes" id="UP000505210"/>
    </source>
</evidence>
<gene>
    <name evidence="6" type="ORF">HPC62_13030</name>
</gene>
<accession>A0A6M8BA27</accession>
<evidence type="ECO:0000256" key="4">
    <source>
        <dbReference type="ARBA" id="ARBA00022840"/>
    </source>
</evidence>
<keyword evidence="4 6" id="KW-0067">ATP-binding</keyword>
<evidence type="ECO:0000313" key="6">
    <source>
        <dbReference type="EMBL" id="QKD82992.1"/>
    </source>
</evidence>
<dbReference type="RefSeq" id="WP_172356302.1">
    <property type="nucleotide sequence ID" value="NZ_CP053661.1"/>
</dbReference>
<keyword evidence="2" id="KW-0813">Transport</keyword>
<feature type="domain" description="ABC transporter" evidence="5">
    <location>
        <begin position="7"/>
        <end position="238"/>
    </location>
</feature>
<evidence type="ECO:0000259" key="5">
    <source>
        <dbReference type="PROSITE" id="PS50893"/>
    </source>
</evidence>
<dbReference type="PROSITE" id="PS50893">
    <property type="entry name" value="ABC_TRANSPORTER_2"/>
    <property type="match status" value="1"/>
</dbReference>
<reference evidence="6 7" key="1">
    <citation type="submission" date="2020-05" db="EMBL/GenBank/DDBJ databases">
        <title>Complete genome sequence of of a novel Thermoleptolyngbya strain isolated from hot springs of Ganzi, Sichuan China.</title>
        <authorList>
            <person name="Tang J."/>
            <person name="Daroch M."/>
            <person name="Li L."/>
            <person name="Waleron K."/>
            <person name="Waleron M."/>
            <person name="Waleron M."/>
        </authorList>
    </citation>
    <scope>NUCLEOTIDE SEQUENCE [LARGE SCALE GENOMIC DNA]</scope>
    <source>
        <strain evidence="6 7">PKUAC-SCTA183</strain>
    </source>
</reference>
<protein>
    <submittedName>
        <fullName evidence="6">ABC transporter ATP-binding protein</fullName>
    </submittedName>
</protein>
<dbReference type="Proteomes" id="UP000505210">
    <property type="component" value="Chromosome"/>
</dbReference>
<evidence type="ECO:0000256" key="2">
    <source>
        <dbReference type="ARBA" id="ARBA00022448"/>
    </source>
</evidence>
<keyword evidence="3" id="KW-0547">Nucleotide-binding</keyword>
<name>A0A6M8BA27_9CYAN</name>
<evidence type="ECO:0000256" key="3">
    <source>
        <dbReference type="ARBA" id="ARBA00022741"/>
    </source>
</evidence>
<dbReference type="PANTHER" id="PTHR42711:SF5">
    <property type="entry name" value="ABC TRANSPORTER ATP-BINDING PROTEIN NATA"/>
    <property type="match status" value="1"/>
</dbReference>
<dbReference type="SMART" id="SM00382">
    <property type="entry name" value="AAA"/>
    <property type="match status" value="1"/>
</dbReference>
<dbReference type="InterPro" id="IPR003439">
    <property type="entry name" value="ABC_transporter-like_ATP-bd"/>
</dbReference>
<dbReference type="SUPFAM" id="SSF52540">
    <property type="entry name" value="P-loop containing nucleoside triphosphate hydrolases"/>
    <property type="match status" value="1"/>
</dbReference>
<dbReference type="InterPro" id="IPR003593">
    <property type="entry name" value="AAA+_ATPase"/>
</dbReference>
<dbReference type="EMBL" id="CP053661">
    <property type="protein sequence ID" value="QKD82992.1"/>
    <property type="molecule type" value="Genomic_DNA"/>
</dbReference>
<organism evidence="6 7">
    <name type="scientific">Thermoleptolyngbya sichuanensis A183</name>
    <dbReference type="NCBI Taxonomy" id="2737172"/>
    <lineage>
        <taxon>Bacteria</taxon>
        <taxon>Bacillati</taxon>
        <taxon>Cyanobacteriota</taxon>
        <taxon>Cyanophyceae</taxon>
        <taxon>Oculatellales</taxon>
        <taxon>Oculatellaceae</taxon>
        <taxon>Thermoleptolyngbya</taxon>
        <taxon>Thermoleptolyngbya sichuanensis</taxon>
    </lineage>
</organism>
<dbReference type="AlphaFoldDB" id="A0A6M8BA27"/>
<dbReference type="InterPro" id="IPR050763">
    <property type="entry name" value="ABC_transporter_ATP-binding"/>
</dbReference>
<dbReference type="Gene3D" id="3.40.50.300">
    <property type="entry name" value="P-loop containing nucleotide triphosphate hydrolases"/>
    <property type="match status" value="1"/>
</dbReference>
<keyword evidence="7" id="KW-1185">Reference proteome</keyword>
<dbReference type="PANTHER" id="PTHR42711">
    <property type="entry name" value="ABC TRANSPORTER ATP-BINDING PROTEIN"/>
    <property type="match status" value="1"/>
</dbReference>
<dbReference type="GO" id="GO:0005524">
    <property type="term" value="F:ATP binding"/>
    <property type="evidence" value="ECO:0007669"/>
    <property type="project" value="UniProtKB-KW"/>
</dbReference>